<dbReference type="Proteomes" id="UP000828048">
    <property type="component" value="Chromosome 6"/>
</dbReference>
<protein>
    <submittedName>
        <fullName evidence="1">Uncharacterized protein</fullName>
    </submittedName>
</protein>
<gene>
    <name evidence="1" type="ORF">Vadar_020884</name>
</gene>
<sequence>MGCFVPFNSRNLDISLFAFRPMVVFENELLNALKHFSSCTQSLGCVHSAIFRSIHGNMIIWYGAWMKRSNQNKELLNGTLLSMLSNVSTMALLIDHSFFDAYAGESHDGSLAAKFSTGDTISMNAILFSDDKDSDSKNDVAYAFLAIFRSRFSKMDGAISGVCLKCQSRKRSVNLFVWKSLQSCYTWILTADYRKTVLPFLDEHLPLEIKYDMFRVVYVSGDDAVSF</sequence>
<accession>A0ACB7XBD1</accession>
<comment type="caution">
    <text evidence="1">The sequence shown here is derived from an EMBL/GenBank/DDBJ whole genome shotgun (WGS) entry which is preliminary data.</text>
</comment>
<dbReference type="EMBL" id="CM037156">
    <property type="protein sequence ID" value="KAH7838009.1"/>
    <property type="molecule type" value="Genomic_DNA"/>
</dbReference>
<name>A0ACB7XBD1_9ERIC</name>
<evidence type="ECO:0000313" key="1">
    <source>
        <dbReference type="EMBL" id="KAH7838009.1"/>
    </source>
</evidence>
<evidence type="ECO:0000313" key="2">
    <source>
        <dbReference type="Proteomes" id="UP000828048"/>
    </source>
</evidence>
<reference evidence="1 2" key="1">
    <citation type="journal article" date="2021" name="Hortic Res">
        <title>High-quality reference genome and annotation aids understanding of berry development for evergreen blueberry (Vaccinium darrowii).</title>
        <authorList>
            <person name="Yu J."/>
            <person name="Hulse-Kemp A.M."/>
            <person name="Babiker E."/>
            <person name="Staton M."/>
        </authorList>
    </citation>
    <scope>NUCLEOTIDE SEQUENCE [LARGE SCALE GENOMIC DNA]</scope>
    <source>
        <strain evidence="2">cv. NJ 8807/NJ 8810</strain>
        <tissue evidence="1">Young leaf</tissue>
    </source>
</reference>
<keyword evidence="2" id="KW-1185">Reference proteome</keyword>
<organism evidence="1 2">
    <name type="scientific">Vaccinium darrowii</name>
    <dbReference type="NCBI Taxonomy" id="229202"/>
    <lineage>
        <taxon>Eukaryota</taxon>
        <taxon>Viridiplantae</taxon>
        <taxon>Streptophyta</taxon>
        <taxon>Embryophyta</taxon>
        <taxon>Tracheophyta</taxon>
        <taxon>Spermatophyta</taxon>
        <taxon>Magnoliopsida</taxon>
        <taxon>eudicotyledons</taxon>
        <taxon>Gunneridae</taxon>
        <taxon>Pentapetalae</taxon>
        <taxon>asterids</taxon>
        <taxon>Ericales</taxon>
        <taxon>Ericaceae</taxon>
        <taxon>Vaccinioideae</taxon>
        <taxon>Vaccinieae</taxon>
        <taxon>Vaccinium</taxon>
    </lineage>
</organism>
<proteinExistence type="predicted"/>